<dbReference type="RefSeq" id="WP_068747299.1">
    <property type="nucleotide sequence ID" value="NZ_LOHZ01000015.1"/>
</dbReference>
<protein>
    <recommendedName>
        <fullName evidence="4">4Fe-4S ferredoxin-type domain-containing protein</fullName>
    </recommendedName>
</protein>
<dbReference type="GO" id="GO:0051536">
    <property type="term" value="F:iron-sulfur cluster binding"/>
    <property type="evidence" value="ECO:0007669"/>
    <property type="project" value="UniProtKB-KW"/>
</dbReference>
<dbReference type="PANTHER" id="PTHR43534:SF1">
    <property type="entry name" value="4FE-4S CLUSTER CONTAINING PARA FAMILY ATPASE PROTEIN"/>
    <property type="match status" value="1"/>
</dbReference>
<reference evidence="5 6" key="1">
    <citation type="submission" date="2015-12" db="EMBL/GenBank/DDBJ databases">
        <title>Draft genome of Thermovenabulum gondwanense isolated from a red thermophilic microbial mat colonisisng an outflow channel of a bore well.</title>
        <authorList>
            <person name="Patel B.K."/>
        </authorList>
    </citation>
    <scope>NUCLEOTIDE SEQUENCE [LARGE SCALE GENOMIC DNA]</scope>
    <source>
        <strain evidence="5 6">R270</strain>
    </source>
</reference>
<dbReference type="Gene3D" id="3.30.70.20">
    <property type="match status" value="1"/>
</dbReference>
<dbReference type="STRING" id="520767.ATZ99_01000"/>
<dbReference type="Pfam" id="PF00037">
    <property type="entry name" value="Fer4"/>
    <property type="match status" value="1"/>
</dbReference>
<proteinExistence type="predicted"/>
<dbReference type="PROSITE" id="PS51379">
    <property type="entry name" value="4FE4S_FER_2"/>
    <property type="match status" value="2"/>
</dbReference>
<dbReference type="InterPro" id="IPR002586">
    <property type="entry name" value="CobQ/CobB/MinD/ParA_Nub-bd_dom"/>
</dbReference>
<feature type="domain" description="4Fe-4S ferredoxin-type" evidence="4">
    <location>
        <begin position="93"/>
        <end position="113"/>
    </location>
</feature>
<dbReference type="CDD" id="cd03110">
    <property type="entry name" value="SIMIBI_bact_arch"/>
    <property type="match status" value="1"/>
</dbReference>
<dbReference type="InterPro" id="IPR017900">
    <property type="entry name" value="4Fe4S_Fe_S_CS"/>
</dbReference>
<gene>
    <name evidence="5" type="ORF">ATZ99_01000</name>
</gene>
<evidence type="ECO:0000256" key="2">
    <source>
        <dbReference type="ARBA" id="ARBA00023004"/>
    </source>
</evidence>
<dbReference type="SUPFAM" id="SSF52540">
    <property type="entry name" value="P-loop containing nucleoside triphosphate hydrolases"/>
    <property type="match status" value="1"/>
</dbReference>
<evidence type="ECO:0000256" key="3">
    <source>
        <dbReference type="ARBA" id="ARBA00023014"/>
    </source>
</evidence>
<evidence type="ECO:0000313" key="5">
    <source>
        <dbReference type="EMBL" id="KYO68591.1"/>
    </source>
</evidence>
<sequence>MNEIVILSGKGGTGKTTVTALLAALSANAVLADCDVDAANLHILLKPEIKETFEFLGSQKAQINSYKCKGCGQCEKVCRFSAIKDFKVNSIFCEGCRVCYNICPEKAIDMIDTLAGHWYISDTKYGPMVHAKLGAAEENSGKLVSVVKKAAREIAEKAGKIIITDGPPGIGCPVISSLSGANLVLIVTEPTASGFHDFERLLNLANNFNVTIKVVINKFDIAEKKAREIEKYCINKGIEVIGKIPFDEEIIKSISEGIPPVLYSSGLAVQALKGIALSLFNDFGK</sequence>
<feature type="domain" description="4Fe-4S ferredoxin-type" evidence="4">
    <location>
        <begin position="59"/>
        <end position="89"/>
    </location>
</feature>
<dbReference type="Proteomes" id="UP000075737">
    <property type="component" value="Unassembled WGS sequence"/>
</dbReference>
<comment type="caution">
    <text evidence="5">The sequence shown here is derived from an EMBL/GenBank/DDBJ whole genome shotgun (WGS) entry which is preliminary data.</text>
</comment>
<organism evidence="5 6">
    <name type="scientific">Thermovenabulum gondwanense</name>
    <dbReference type="NCBI Taxonomy" id="520767"/>
    <lineage>
        <taxon>Bacteria</taxon>
        <taxon>Bacillati</taxon>
        <taxon>Bacillota</taxon>
        <taxon>Clostridia</taxon>
        <taxon>Thermosediminibacterales</taxon>
        <taxon>Thermosediminibacteraceae</taxon>
        <taxon>Thermovenabulum</taxon>
    </lineage>
</organism>
<dbReference type="PROSITE" id="PS00198">
    <property type="entry name" value="4FE4S_FER_1"/>
    <property type="match status" value="1"/>
</dbReference>
<dbReference type="SUPFAM" id="SSF54862">
    <property type="entry name" value="4Fe-4S ferredoxins"/>
    <property type="match status" value="1"/>
</dbReference>
<dbReference type="InterPro" id="IPR017896">
    <property type="entry name" value="4Fe4S_Fe-S-bd"/>
</dbReference>
<keyword evidence="6" id="KW-1185">Reference proteome</keyword>
<dbReference type="Pfam" id="PF01656">
    <property type="entry name" value="CbiA"/>
    <property type="match status" value="1"/>
</dbReference>
<name>A0A162MZA2_9FIRM</name>
<evidence type="ECO:0000259" key="4">
    <source>
        <dbReference type="PROSITE" id="PS51379"/>
    </source>
</evidence>
<dbReference type="PATRIC" id="fig|520767.4.peg.104"/>
<dbReference type="OrthoDB" id="9778602at2"/>
<dbReference type="EMBL" id="LOHZ01000015">
    <property type="protein sequence ID" value="KYO68591.1"/>
    <property type="molecule type" value="Genomic_DNA"/>
</dbReference>
<evidence type="ECO:0000256" key="1">
    <source>
        <dbReference type="ARBA" id="ARBA00022723"/>
    </source>
</evidence>
<evidence type="ECO:0000313" key="6">
    <source>
        <dbReference type="Proteomes" id="UP000075737"/>
    </source>
</evidence>
<dbReference type="PANTHER" id="PTHR43534">
    <property type="entry name" value="MIND SUPERFAMILY P-LOOP ATPASE CONTAINING AN INSERTED FERREDOXIN DOMAIN"/>
    <property type="match status" value="1"/>
</dbReference>
<accession>A0A162MZA2</accession>
<dbReference type="AlphaFoldDB" id="A0A162MZA2"/>
<keyword evidence="2" id="KW-0408">Iron</keyword>
<dbReference type="Gene3D" id="3.40.50.300">
    <property type="entry name" value="P-loop containing nucleotide triphosphate hydrolases"/>
    <property type="match status" value="1"/>
</dbReference>
<dbReference type="GO" id="GO:0046872">
    <property type="term" value="F:metal ion binding"/>
    <property type="evidence" value="ECO:0007669"/>
    <property type="project" value="UniProtKB-KW"/>
</dbReference>
<dbReference type="InterPro" id="IPR027417">
    <property type="entry name" value="P-loop_NTPase"/>
</dbReference>
<keyword evidence="3" id="KW-0411">Iron-sulfur</keyword>
<keyword evidence="1" id="KW-0479">Metal-binding</keyword>